<keyword evidence="4" id="KW-0539">Nucleus</keyword>
<gene>
    <name evidence="7" type="primary">CHTF8</name>
    <name evidence="7" type="ORF">Anas_04692</name>
</gene>
<dbReference type="OrthoDB" id="121932at2759"/>
<evidence type="ECO:0000256" key="2">
    <source>
        <dbReference type="ARBA" id="ARBA00022705"/>
    </source>
</evidence>
<keyword evidence="8" id="KW-1185">Reference proteome</keyword>
<evidence type="ECO:0000256" key="6">
    <source>
        <dbReference type="ARBA" id="ARBA00038447"/>
    </source>
</evidence>
<dbReference type="GO" id="GO:0006260">
    <property type="term" value="P:DNA replication"/>
    <property type="evidence" value="ECO:0007669"/>
    <property type="project" value="UniProtKB-KW"/>
</dbReference>
<dbReference type="InterPro" id="IPR018607">
    <property type="entry name" value="Ctf8"/>
</dbReference>
<organism evidence="7 8">
    <name type="scientific">Armadillidium nasatum</name>
    <dbReference type="NCBI Taxonomy" id="96803"/>
    <lineage>
        <taxon>Eukaryota</taxon>
        <taxon>Metazoa</taxon>
        <taxon>Ecdysozoa</taxon>
        <taxon>Arthropoda</taxon>
        <taxon>Crustacea</taxon>
        <taxon>Multicrustacea</taxon>
        <taxon>Malacostraca</taxon>
        <taxon>Eumalacostraca</taxon>
        <taxon>Peracarida</taxon>
        <taxon>Isopoda</taxon>
        <taxon>Oniscidea</taxon>
        <taxon>Crinocheta</taxon>
        <taxon>Armadillidiidae</taxon>
        <taxon>Armadillidium</taxon>
    </lineage>
</organism>
<dbReference type="GO" id="GO:0003677">
    <property type="term" value="F:DNA binding"/>
    <property type="evidence" value="ECO:0007669"/>
    <property type="project" value="UniProtKB-KW"/>
</dbReference>
<comment type="caution">
    <text evidence="7">The sequence shown here is derived from an EMBL/GenBank/DDBJ whole genome shotgun (WGS) entry which is preliminary data.</text>
</comment>
<keyword evidence="2" id="KW-0235">DNA replication</keyword>
<dbReference type="GO" id="GO:0007064">
    <property type="term" value="P:mitotic sister chromatid cohesion"/>
    <property type="evidence" value="ECO:0007669"/>
    <property type="project" value="InterPro"/>
</dbReference>
<keyword evidence="5" id="KW-0131">Cell cycle</keyword>
<dbReference type="Proteomes" id="UP000326759">
    <property type="component" value="Unassembled WGS sequence"/>
</dbReference>
<dbReference type="GO" id="GO:0031390">
    <property type="term" value="C:Ctf18 RFC-like complex"/>
    <property type="evidence" value="ECO:0007669"/>
    <property type="project" value="InterPro"/>
</dbReference>
<sequence length="113" mass="12707">MQVHIQINVPGSDSTEWVLVELQGDLESRTQEPVRGKFIGDLSFTKKGVPVLIIGHHILFGKVVEMNKPFIVIRKLVESQTENQVDYNVEAVVTKKLIFKTRPKPIIVGNSKS</sequence>
<comment type="similarity">
    <text evidence="6">Belongs to the CTF8 family.</text>
</comment>
<evidence type="ECO:0000256" key="4">
    <source>
        <dbReference type="ARBA" id="ARBA00023242"/>
    </source>
</evidence>
<evidence type="ECO:0000313" key="8">
    <source>
        <dbReference type="Proteomes" id="UP000326759"/>
    </source>
</evidence>
<evidence type="ECO:0000313" key="7">
    <source>
        <dbReference type="EMBL" id="KAB7502738.1"/>
    </source>
</evidence>
<dbReference type="PANTHER" id="PTHR28605:SF1">
    <property type="entry name" value="CHROMOSOME TRANSMISSION FIDELITY FACTOR 8"/>
    <property type="match status" value="1"/>
</dbReference>
<evidence type="ECO:0000256" key="1">
    <source>
        <dbReference type="ARBA" id="ARBA00004123"/>
    </source>
</evidence>
<accession>A0A5N5T9K4</accession>
<dbReference type="PANTHER" id="PTHR28605">
    <property type="entry name" value="CTF8, CHROMOSOME TRANSMISSION FIDELITY FACTOR 8 HOMOLOG (S. CEREVISIAE)"/>
    <property type="match status" value="1"/>
</dbReference>
<evidence type="ECO:0000256" key="5">
    <source>
        <dbReference type="ARBA" id="ARBA00023306"/>
    </source>
</evidence>
<keyword evidence="3" id="KW-0238">DNA-binding</keyword>
<comment type="subcellular location">
    <subcellularLocation>
        <location evidence="1">Nucleus</location>
    </subcellularLocation>
</comment>
<evidence type="ECO:0000256" key="3">
    <source>
        <dbReference type="ARBA" id="ARBA00023125"/>
    </source>
</evidence>
<protein>
    <submittedName>
        <fullName evidence="7">Chromosome transmission fidelity protein 8-like protein</fullName>
    </submittedName>
</protein>
<proteinExistence type="inferred from homology"/>
<dbReference type="EMBL" id="SEYY01006830">
    <property type="protein sequence ID" value="KAB7502738.1"/>
    <property type="molecule type" value="Genomic_DNA"/>
</dbReference>
<reference evidence="7 8" key="1">
    <citation type="journal article" date="2019" name="PLoS Biol.">
        <title>Sex chromosomes control vertical transmission of feminizing Wolbachia symbionts in an isopod.</title>
        <authorList>
            <person name="Becking T."/>
            <person name="Chebbi M.A."/>
            <person name="Giraud I."/>
            <person name="Moumen B."/>
            <person name="Laverre T."/>
            <person name="Caubet Y."/>
            <person name="Peccoud J."/>
            <person name="Gilbert C."/>
            <person name="Cordaux R."/>
        </authorList>
    </citation>
    <scope>NUCLEOTIDE SEQUENCE [LARGE SCALE GENOMIC DNA]</scope>
    <source>
        <strain evidence="7">ANa2</strain>
        <tissue evidence="7">Whole body excluding digestive tract and cuticle</tissue>
    </source>
</reference>
<dbReference type="AlphaFoldDB" id="A0A5N5T9K4"/>
<dbReference type="Pfam" id="PF09696">
    <property type="entry name" value="Ctf8"/>
    <property type="match status" value="1"/>
</dbReference>
<name>A0A5N5T9K4_9CRUS</name>